<accession>A0A8J1T8B9</accession>
<keyword evidence="2" id="KW-1133">Transmembrane helix</keyword>
<feature type="signal peptide" evidence="3">
    <location>
        <begin position="1"/>
        <end position="21"/>
    </location>
</feature>
<dbReference type="AlphaFoldDB" id="A0A8J1T8B9"/>
<dbReference type="Proteomes" id="UP000749559">
    <property type="component" value="Unassembled WGS sequence"/>
</dbReference>
<sequence>MMASFRILLVLFLLLVVIAETADIVEPTGAQKMFEQQKPGTSTKRTTSSYLSDGLLDCAAEWLEILMAAIVPINNIGIFGCIFFVAISGYVKQIKKALNQESIAPCPRGHIHPVTGIQRSCEVVHDEASMKAVWNCACATNVGNEIGCNVDRKQNGFTIGSFGQKNCETRVDNSSDTDHTETMKRMDTKERRRPRRLRRRKRKTDVPFTIDPSCVDPKIGTSVDPCFPPSANTIGTSVDGPDVPRLETKASATQTMSVKDCEQGTNVDFARYIPVMRPVPAAYYKQKALLDWVEDASRRTAMNLPEELCTASLLPDRWTTQFALVVSSAVIAGLCVARLH</sequence>
<gene>
    <name evidence="4" type="ORF">OFUS_LOCUS9834</name>
</gene>
<keyword evidence="3" id="KW-0732">Signal</keyword>
<keyword evidence="5" id="KW-1185">Reference proteome</keyword>
<evidence type="ECO:0000313" key="5">
    <source>
        <dbReference type="Proteomes" id="UP000749559"/>
    </source>
</evidence>
<evidence type="ECO:0000256" key="2">
    <source>
        <dbReference type="SAM" id="Phobius"/>
    </source>
</evidence>
<feature type="compositionally biased region" description="Basic residues" evidence="1">
    <location>
        <begin position="191"/>
        <end position="203"/>
    </location>
</feature>
<reference evidence="4" key="1">
    <citation type="submission" date="2022-03" db="EMBL/GenBank/DDBJ databases">
        <authorList>
            <person name="Martin C."/>
        </authorList>
    </citation>
    <scope>NUCLEOTIDE SEQUENCE</scope>
</reference>
<proteinExistence type="predicted"/>
<organism evidence="4 5">
    <name type="scientific">Owenia fusiformis</name>
    <name type="common">Polychaete worm</name>
    <dbReference type="NCBI Taxonomy" id="6347"/>
    <lineage>
        <taxon>Eukaryota</taxon>
        <taxon>Metazoa</taxon>
        <taxon>Spiralia</taxon>
        <taxon>Lophotrochozoa</taxon>
        <taxon>Annelida</taxon>
        <taxon>Polychaeta</taxon>
        <taxon>Sedentaria</taxon>
        <taxon>Canalipalpata</taxon>
        <taxon>Sabellida</taxon>
        <taxon>Oweniida</taxon>
        <taxon>Oweniidae</taxon>
        <taxon>Owenia</taxon>
    </lineage>
</organism>
<evidence type="ECO:0000313" key="4">
    <source>
        <dbReference type="EMBL" id="CAH1783494.1"/>
    </source>
</evidence>
<keyword evidence="2" id="KW-0812">Transmembrane</keyword>
<protein>
    <submittedName>
        <fullName evidence="4">Uncharacterized protein</fullName>
    </submittedName>
</protein>
<feature type="chain" id="PRO_5043994801" evidence="3">
    <location>
        <begin position="22"/>
        <end position="340"/>
    </location>
</feature>
<name>A0A8J1T8B9_OWEFU</name>
<feature type="region of interest" description="Disordered" evidence="1">
    <location>
        <begin position="170"/>
        <end position="203"/>
    </location>
</feature>
<keyword evidence="2" id="KW-0472">Membrane</keyword>
<feature type="compositionally biased region" description="Basic and acidic residues" evidence="1">
    <location>
        <begin position="170"/>
        <end position="190"/>
    </location>
</feature>
<evidence type="ECO:0000256" key="3">
    <source>
        <dbReference type="SAM" id="SignalP"/>
    </source>
</evidence>
<feature type="transmembrane region" description="Helical" evidence="2">
    <location>
        <begin position="65"/>
        <end position="91"/>
    </location>
</feature>
<dbReference type="EMBL" id="CAIIXF020000005">
    <property type="protein sequence ID" value="CAH1783494.1"/>
    <property type="molecule type" value="Genomic_DNA"/>
</dbReference>
<comment type="caution">
    <text evidence="4">The sequence shown here is derived from an EMBL/GenBank/DDBJ whole genome shotgun (WGS) entry which is preliminary data.</text>
</comment>
<evidence type="ECO:0000256" key="1">
    <source>
        <dbReference type="SAM" id="MobiDB-lite"/>
    </source>
</evidence>